<comment type="caution">
    <text evidence="1">The sequence shown here is derived from an EMBL/GenBank/DDBJ whole genome shotgun (WGS) entry which is preliminary data.</text>
</comment>
<sequence length="159" mass="17619">MKRILNISIVLFATLNSCKPLTGADALINQKASLPESFRLSELHQKVITSFINNRKHTTSILYGNKVVHSILGADRANGNSGESFTLVTWQQQDDAHWFGARIPGDLISAETLTVADSNSQTIYHYQKFKGKELTKLADTTGNADRVRFILSKKASIMP</sequence>
<evidence type="ECO:0000313" key="2">
    <source>
        <dbReference type="Proteomes" id="UP001204376"/>
    </source>
</evidence>
<proteinExistence type="predicted"/>
<keyword evidence="2" id="KW-1185">Reference proteome</keyword>
<dbReference type="EMBL" id="JANHOH010000002">
    <property type="protein sequence ID" value="MCQ6958591.1"/>
    <property type="molecule type" value="Genomic_DNA"/>
</dbReference>
<gene>
    <name evidence="1" type="ORF">NPE20_11495</name>
</gene>
<accession>A0ABT1T1U7</accession>
<organism evidence="1 2">
    <name type="scientific">Mucilaginibacter aquariorum</name>
    <dbReference type="NCBI Taxonomy" id="2967225"/>
    <lineage>
        <taxon>Bacteria</taxon>
        <taxon>Pseudomonadati</taxon>
        <taxon>Bacteroidota</taxon>
        <taxon>Sphingobacteriia</taxon>
        <taxon>Sphingobacteriales</taxon>
        <taxon>Sphingobacteriaceae</taxon>
        <taxon>Mucilaginibacter</taxon>
    </lineage>
</organism>
<name>A0ABT1T1U7_9SPHI</name>
<dbReference type="RefSeq" id="WP_256538789.1">
    <property type="nucleotide sequence ID" value="NZ_JANHOH010000002.1"/>
</dbReference>
<dbReference type="Proteomes" id="UP001204376">
    <property type="component" value="Unassembled WGS sequence"/>
</dbReference>
<evidence type="ECO:0000313" key="1">
    <source>
        <dbReference type="EMBL" id="MCQ6958591.1"/>
    </source>
</evidence>
<protein>
    <submittedName>
        <fullName evidence="1">Uncharacterized protein</fullName>
    </submittedName>
</protein>
<reference evidence="1 2" key="1">
    <citation type="submission" date="2022-07" db="EMBL/GenBank/DDBJ databases">
        <title>Mucilaginibacter sp. JC4.</title>
        <authorList>
            <person name="Le V."/>
            <person name="Ko S.-R."/>
            <person name="Ahn C.-Y."/>
            <person name="Oh H.-M."/>
        </authorList>
    </citation>
    <scope>NUCLEOTIDE SEQUENCE [LARGE SCALE GENOMIC DNA]</scope>
    <source>
        <strain evidence="1 2">JC4</strain>
    </source>
</reference>